<evidence type="ECO:0000313" key="3">
    <source>
        <dbReference type="Proteomes" id="UP001152300"/>
    </source>
</evidence>
<organism evidence="2 3">
    <name type="scientific">Sclerotinia nivalis</name>
    <dbReference type="NCBI Taxonomy" id="352851"/>
    <lineage>
        <taxon>Eukaryota</taxon>
        <taxon>Fungi</taxon>
        <taxon>Dikarya</taxon>
        <taxon>Ascomycota</taxon>
        <taxon>Pezizomycotina</taxon>
        <taxon>Leotiomycetes</taxon>
        <taxon>Helotiales</taxon>
        <taxon>Sclerotiniaceae</taxon>
        <taxon>Sclerotinia</taxon>
    </lineage>
</organism>
<sequence>MEGIEATTTNTDMDIVIEDIISHNTIPYSSSLSNNTPHSNIASQTSNYKGCVKGSKNKPKVRIEAWDLLTSEEEERLESYVQICKKVSFVQTRSKRTWMDFIRLLVHSIDRFKV</sequence>
<keyword evidence="3" id="KW-1185">Reference proteome</keyword>
<reference evidence="2" key="1">
    <citation type="submission" date="2022-11" db="EMBL/GenBank/DDBJ databases">
        <title>Genome Resource of Sclerotinia nivalis Strain SnTB1, a Plant Pathogen Isolated from American Ginseng.</title>
        <authorList>
            <person name="Fan S."/>
        </authorList>
    </citation>
    <scope>NUCLEOTIDE SEQUENCE</scope>
    <source>
        <strain evidence="2">SnTB1</strain>
    </source>
</reference>
<gene>
    <name evidence="2" type="ORF">OCU04_009794</name>
</gene>
<dbReference type="Proteomes" id="UP001152300">
    <property type="component" value="Unassembled WGS sequence"/>
</dbReference>
<comment type="caution">
    <text evidence="2">The sequence shown here is derived from an EMBL/GenBank/DDBJ whole genome shotgun (WGS) entry which is preliminary data.</text>
</comment>
<dbReference type="EMBL" id="JAPEIS010000011">
    <property type="protein sequence ID" value="KAJ8062012.1"/>
    <property type="molecule type" value="Genomic_DNA"/>
</dbReference>
<name>A0A9X0DHN7_9HELO</name>
<proteinExistence type="predicted"/>
<feature type="compositionally biased region" description="Polar residues" evidence="1">
    <location>
        <begin position="32"/>
        <end position="48"/>
    </location>
</feature>
<feature type="region of interest" description="Disordered" evidence="1">
    <location>
        <begin position="32"/>
        <end position="55"/>
    </location>
</feature>
<protein>
    <submittedName>
        <fullName evidence="2">Uncharacterized protein</fullName>
    </submittedName>
</protein>
<accession>A0A9X0DHN7</accession>
<evidence type="ECO:0000313" key="2">
    <source>
        <dbReference type="EMBL" id="KAJ8062012.1"/>
    </source>
</evidence>
<evidence type="ECO:0000256" key="1">
    <source>
        <dbReference type="SAM" id="MobiDB-lite"/>
    </source>
</evidence>
<dbReference type="AlphaFoldDB" id="A0A9X0DHN7"/>